<keyword evidence="6 7" id="KW-0472">Membrane</keyword>
<dbReference type="CDD" id="cd06261">
    <property type="entry name" value="TM_PBP2"/>
    <property type="match status" value="1"/>
</dbReference>
<dbReference type="Pfam" id="PF00528">
    <property type="entry name" value="BPD_transp_1"/>
    <property type="match status" value="1"/>
</dbReference>
<dbReference type="Gene3D" id="1.10.3720.10">
    <property type="entry name" value="MetI-like"/>
    <property type="match status" value="1"/>
</dbReference>
<dbReference type="PANTHER" id="PTHR30193">
    <property type="entry name" value="ABC TRANSPORTER PERMEASE PROTEIN"/>
    <property type="match status" value="1"/>
</dbReference>
<evidence type="ECO:0000256" key="1">
    <source>
        <dbReference type="ARBA" id="ARBA00004651"/>
    </source>
</evidence>
<sequence length="323" mass="34316">MREESPVAVPHATTTPPDVREPATRPPRDGAGGSRRKVGVRAPWWFVVPAISIYLFVVVVPSARGAVFSFTDWNGLRPGWSFVGLDNYASVFSDRTARDALVNTLVLAAVAMVAQNVAGLLLALGVNSLVKSRYVLRVIFFAPVVLTPLVAGYVWSFLLSPNGAINEALRAVGLGGLAHDWLGDPDTALYAIVVEIVWQFAGYSMVIYLAGLQAIPAEVLEAATIDGAGPWSKFRSVVLPLLNGAVVINVMLCLIGGLKQFDQVMAMTGGGPGTATETISTAIYKSAFSLGDFPFSIALAVVMTVVIAVLAAVQFRLTQRKVS</sequence>
<dbReference type="OrthoDB" id="34224at2"/>
<keyword evidence="5 7" id="KW-1133">Transmembrane helix</keyword>
<dbReference type="Proteomes" id="UP000309128">
    <property type="component" value="Unassembled WGS sequence"/>
</dbReference>
<dbReference type="PROSITE" id="PS50928">
    <property type="entry name" value="ABC_TM1"/>
    <property type="match status" value="1"/>
</dbReference>
<reference evidence="10 11" key="1">
    <citation type="submission" date="2019-05" db="EMBL/GenBank/DDBJ databases">
        <title>Draft genome sequence of Nonomuraea turkmeniaca DSM 43926.</title>
        <authorList>
            <person name="Saricaoglu S."/>
            <person name="Isik K."/>
        </authorList>
    </citation>
    <scope>NUCLEOTIDE SEQUENCE [LARGE SCALE GENOMIC DNA]</scope>
    <source>
        <strain evidence="10 11">DSM 43926</strain>
    </source>
</reference>
<feature type="region of interest" description="Disordered" evidence="8">
    <location>
        <begin position="1"/>
        <end position="36"/>
    </location>
</feature>
<feature type="transmembrane region" description="Helical" evidence="7">
    <location>
        <begin position="134"/>
        <end position="155"/>
    </location>
</feature>
<feature type="transmembrane region" description="Helical" evidence="7">
    <location>
        <begin position="237"/>
        <end position="258"/>
    </location>
</feature>
<dbReference type="EMBL" id="VCKY01000004">
    <property type="protein sequence ID" value="TMR25197.1"/>
    <property type="molecule type" value="Genomic_DNA"/>
</dbReference>
<organism evidence="10 11">
    <name type="scientific">Nonomuraea turkmeniaca</name>
    <dbReference type="NCBI Taxonomy" id="103838"/>
    <lineage>
        <taxon>Bacteria</taxon>
        <taxon>Bacillati</taxon>
        <taxon>Actinomycetota</taxon>
        <taxon>Actinomycetes</taxon>
        <taxon>Streptosporangiales</taxon>
        <taxon>Streptosporangiaceae</taxon>
        <taxon>Nonomuraea</taxon>
    </lineage>
</organism>
<feature type="transmembrane region" description="Helical" evidence="7">
    <location>
        <begin position="44"/>
        <end position="63"/>
    </location>
</feature>
<feature type="compositionally biased region" description="Basic and acidic residues" evidence="8">
    <location>
        <begin position="18"/>
        <end position="28"/>
    </location>
</feature>
<comment type="caution">
    <text evidence="10">The sequence shown here is derived from an EMBL/GenBank/DDBJ whole genome shotgun (WGS) entry which is preliminary data.</text>
</comment>
<feature type="transmembrane region" description="Helical" evidence="7">
    <location>
        <begin position="188"/>
        <end position="210"/>
    </location>
</feature>
<evidence type="ECO:0000259" key="9">
    <source>
        <dbReference type="PROSITE" id="PS50928"/>
    </source>
</evidence>
<dbReference type="InterPro" id="IPR051393">
    <property type="entry name" value="ABC_transporter_permease"/>
</dbReference>
<name>A0A5S4FWK6_9ACTN</name>
<evidence type="ECO:0000256" key="8">
    <source>
        <dbReference type="SAM" id="MobiDB-lite"/>
    </source>
</evidence>
<feature type="transmembrane region" description="Helical" evidence="7">
    <location>
        <begin position="293"/>
        <end position="313"/>
    </location>
</feature>
<evidence type="ECO:0000256" key="4">
    <source>
        <dbReference type="ARBA" id="ARBA00022692"/>
    </source>
</evidence>
<gene>
    <name evidence="10" type="ORF">ETD86_02005</name>
</gene>
<dbReference type="GO" id="GO:0055085">
    <property type="term" value="P:transmembrane transport"/>
    <property type="evidence" value="ECO:0007669"/>
    <property type="project" value="InterPro"/>
</dbReference>
<accession>A0A5S4FWK6</accession>
<dbReference type="SUPFAM" id="SSF161098">
    <property type="entry name" value="MetI-like"/>
    <property type="match status" value="1"/>
</dbReference>
<comment type="subcellular location">
    <subcellularLocation>
        <location evidence="1 7">Cell membrane</location>
        <topology evidence="1 7">Multi-pass membrane protein</topology>
    </subcellularLocation>
</comment>
<keyword evidence="3" id="KW-1003">Cell membrane</keyword>
<dbReference type="InterPro" id="IPR035906">
    <property type="entry name" value="MetI-like_sf"/>
</dbReference>
<protein>
    <submittedName>
        <fullName evidence="10">Sugar ABC transporter permease</fullName>
    </submittedName>
</protein>
<proteinExistence type="inferred from homology"/>
<comment type="similarity">
    <text evidence="7">Belongs to the binding-protein-dependent transport system permease family.</text>
</comment>
<evidence type="ECO:0000313" key="10">
    <source>
        <dbReference type="EMBL" id="TMR25197.1"/>
    </source>
</evidence>
<keyword evidence="2 7" id="KW-0813">Transport</keyword>
<dbReference type="AlphaFoldDB" id="A0A5S4FWK6"/>
<dbReference type="GO" id="GO:0005886">
    <property type="term" value="C:plasma membrane"/>
    <property type="evidence" value="ECO:0007669"/>
    <property type="project" value="UniProtKB-SubCell"/>
</dbReference>
<evidence type="ECO:0000256" key="3">
    <source>
        <dbReference type="ARBA" id="ARBA00022475"/>
    </source>
</evidence>
<feature type="compositionally biased region" description="Low complexity" evidence="8">
    <location>
        <begin position="1"/>
        <end position="17"/>
    </location>
</feature>
<evidence type="ECO:0000313" key="11">
    <source>
        <dbReference type="Proteomes" id="UP000309128"/>
    </source>
</evidence>
<dbReference type="InterPro" id="IPR000515">
    <property type="entry name" value="MetI-like"/>
</dbReference>
<keyword evidence="11" id="KW-1185">Reference proteome</keyword>
<dbReference type="PANTHER" id="PTHR30193:SF41">
    <property type="entry name" value="DIACETYLCHITOBIOSE UPTAKE SYSTEM PERMEASE PROTEIN NGCF"/>
    <property type="match status" value="1"/>
</dbReference>
<feature type="domain" description="ABC transmembrane type-1" evidence="9">
    <location>
        <begin position="101"/>
        <end position="314"/>
    </location>
</feature>
<feature type="transmembrane region" description="Helical" evidence="7">
    <location>
        <begin position="100"/>
        <end position="122"/>
    </location>
</feature>
<evidence type="ECO:0000256" key="2">
    <source>
        <dbReference type="ARBA" id="ARBA00022448"/>
    </source>
</evidence>
<keyword evidence="4 7" id="KW-0812">Transmembrane</keyword>
<evidence type="ECO:0000256" key="7">
    <source>
        <dbReference type="RuleBase" id="RU363032"/>
    </source>
</evidence>
<evidence type="ECO:0000256" key="5">
    <source>
        <dbReference type="ARBA" id="ARBA00022989"/>
    </source>
</evidence>
<evidence type="ECO:0000256" key="6">
    <source>
        <dbReference type="ARBA" id="ARBA00023136"/>
    </source>
</evidence>